<dbReference type="AlphaFoldDB" id="A0A9W4X8X8"/>
<comment type="caution">
    <text evidence="1">The sequence shown here is derived from an EMBL/GenBank/DDBJ whole genome shotgun (WGS) entry which is preliminary data.</text>
</comment>
<proteinExistence type="predicted"/>
<feature type="non-terminal residue" evidence="1">
    <location>
        <position position="97"/>
    </location>
</feature>
<dbReference type="EMBL" id="CAMKVN010011610">
    <property type="protein sequence ID" value="CAI2194899.1"/>
    <property type="molecule type" value="Genomic_DNA"/>
</dbReference>
<name>A0A9W4X8X8_9GLOM</name>
<organism evidence="1 2">
    <name type="scientific">Funneliformis geosporum</name>
    <dbReference type="NCBI Taxonomy" id="1117311"/>
    <lineage>
        <taxon>Eukaryota</taxon>
        <taxon>Fungi</taxon>
        <taxon>Fungi incertae sedis</taxon>
        <taxon>Mucoromycota</taxon>
        <taxon>Glomeromycotina</taxon>
        <taxon>Glomeromycetes</taxon>
        <taxon>Glomerales</taxon>
        <taxon>Glomeraceae</taxon>
        <taxon>Funneliformis</taxon>
    </lineage>
</organism>
<dbReference type="Proteomes" id="UP001153678">
    <property type="component" value="Unassembled WGS sequence"/>
</dbReference>
<protein>
    <submittedName>
        <fullName evidence="1">2240_t:CDS:1</fullName>
    </submittedName>
</protein>
<evidence type="ECO:0000313" key="2">
    <source>
        <dbReference type="Proteomes" id="UP001153678"/>
    </source>
</evidence>
<evidence type="ECO:0000313" key="1">
    <source>
        <dbReference type="EMBL" id="CAI2194899.1"/>
    </source>
</evidence>
<accession>A0A9W4X8X8</accession>
<reference evidence="1" key="1">
    <citation type="submission" date="2022-08" db="EMBL/GenBank/DDBJ databases">
        <authorList>
            <person name="Kallberg Y."/>
            <person name="Tangrot J."/>
            <person name="Rosling A."/>
        </authorList>
    </citation>
    <scope>NUCLEOTIDE SEQUENCE</scope>
    <source>
        <strain evidence="1">Wild A</strain>
    </source>
</reference>
<keyword evidence="2" id="KW-1185">Reference proteome</keyword>
<sequence length="97" mass="11165">VDIRSLGGNIKISTVKNFYGGVDQGRRRNLNPYPTTFNLLNEAVNNNDNLKKDYDASKFMRIDENTIKATRTEVIYDERNEDVHIAYKAESSDFCDK</sequence>
<gene>
    <name evidence="1" type="ORF">FWILDA_LOCUS16807</name>
</gene>
<dbReference type="OrthoDB" id="2425201at2759"/>